<reference evidence="1 2" key="2">
    <citation type="journal article" date="2023" name="Mol. Biol. Evol.">
        <title>Genomics of Secondarily Temperate Adaptation in the Only Non-Antarctic Icefish.</title>
        <authorList>
            <person name="Rivera-Colon A.G."/>
            <person name="Rayamajhi N."/>
            <person name="Minhas B.F."/>
            <person name="Madrigal G."/>
            <person name="Bilyk K.T."/>
            <person name="Yoon V."/>
            <person name="Hune M."/>
            <person name="Gregory S."/>
            <person name="Cheng C.H.C."/>
            <person name="Catchen J.M."/>
        </authorList>
    </citation>
    <scope>NUCLEOTIDE SEQUENCE [LARGE SCALE GENOMIC DNA]</scope>
    <source>
        <strain evidence="1">JMC-PN-2008</strain>
    </source>
</reference>
<gene>
    <name evidence="1" type="ORF">PBY51_022688</name>
</gene>
<reference evidence="1 2" key="1">
    <citation type="journal article" date="2023" name="Genes (Basel)">
        <title>Chromosome-Level Genome Assembly and Circadian Gene Repertoire of the Patagonia Blennie Eleginops maclovinus-The Closest Ancestral Proxy of Antarctic Cryonotothenioids.</title>
        <authorList>
            <person name="Cheng C.C."/>
            <person name="Rivera-Colon A.G."/>
            <person name="Minhas B.F."/>
            <person name="Wilson L."/>
            <person name="Rayamajhi N."/>
            <person name="Vargas-Chacoff L."/>
            <person name="Catchen J.M."/>
        </authorList>
    </citation>
    <scope>NUCLEOTIDE SEQUENCE [LARGE SCALE GENOMIC DNA]</scope>
    <source>
        <strain evidence="1">JMC-PN-2008</strain>
    </source>
</reference>
<accession>A0AAN8ANE4</accession>
<name>A0AAN8ANE4_ELEMC</name>
<dbReference type="AlphaFoldDB" id="A0AAN8ANE4"/>
<dbReference type="Proteomes" id="UP001346869">
    <property type="component" value="Unassembled WGS sequence"/>
</dbReference>
<keyword evidence="2" id="KW-1185">Reference proteome</keyword>
<comment type="caution">
    <text evidence="1">The sequence shown here is derived from an EMBL/GenBank/DDBJ whole genome shotgun (WGS) entry which is preliminary data.</text>
</comment>
<protein>
    <submittedName>
        <fullName evidence="1">Uncharacterized protein</fullName>
    </submittedName>
</protein>
<dbReference type="EMBL" id="JAUZQC010000013">
    <property type="protein sequence ID" value="KAK5861278.1"/>
    <property type="molecule type" value="Genomic_DNA"/>
</dbReference>
<sequence length="116" mass="13197">MLLVAFRKQLLTSYFPHPTPITVIISTVSQSKPPSNPPAHLNPAVPPSCGLEGCTDRRIQHSPEIEEIGGRWWQEEEAFQHFNRNDMQRGRWREALLLPRSAGVLLGNAYDMEKVH</sequence>
<organism evidence="1 2">
    <name type="scientific">Eleginops maclovinus</name>
    <name type="common">Patagonian blennie</name>
    <name type="synonym">Eleginus maclovinus</name>
    <dbReference type="NCBI Taxonomy" id="56733"/>
    <lineage>
        <taxon>Eukaryota</taxon>
        <taxon>Metazoa</taxon>
        <taxon>Chordata</taxon>
        <taxon>Craniata</taxon>
        <taxon>Vertebrata</taxon>
        <taxon>Euteleostomi</taxon>
        <taxon>Actinopterygii</taxon>
        <taxon>Neopterygii</taxon>
        <taxon>Teleostei</taxon>
        <taxon>Neoteleostei</taxon>
        <taxon>Acanthomorphata</taxon>
        <taxon>Eupercaria</taxon>
        <taxon>Perciformes</taxon>
        <taxon>Notothenioidei</taxon>
        <taxon>Eleginopidae</taxon>
        <taxon>Eleginops</taxon>
    </lineage>
</organism>
<evidence type="ECO:0000313" key="1">
    <source>
        <dbReference type="EMBL" id="KAK5861278.1"/>
    </source>
</evidence>
<evidence type="ECO:0000313" key="2">
    <source>
        <dbReference type="Proteomes" id="UP001346869"/>
    </source>
</evidence>
<proteinExistence type="predicted"/>